<dbReference type="Proteomes" id="UP000315385">
    <property type="component" value="Unassembled WGS sequence"/>
</dbReference>
<evidence type="ECO:0000313" key="2">
    <source>
        <dbReference type="Proteomes" id="UP000315385"/>
    </source>
</evidence>
<protein>
    <submittedName>
        <fullName evidence="1">Uncharacterized protein</fullName>
    </submittedName>
</protein>
<keyword evidence="2" id="KW-1185">Reference proteome</keyword>
<dbReference type="SUPFAM" id="SSF47598">
    <property type="entry name" value="Ribbon-helix-helix"/>
    <property type="match status" value="1"/>
</dbReference>
<dbReference type="OrthoDB" id="318537at2157"/>
<reference evidence="1 2" key="1">
    <citation type="submission" date="2019-02" db="EMBL/GenBank/DDBJ databases">
        <title>Halonotius sp. a new haloqrchaeon isolated from saline water.</title>
        <authorList>
            <person name="Duran-Viseras A."/>
            <person name="Sanchez-Porro C."/>
            <person name="Ventosa A."/>
        </authorList>
    </citation>
    <scope>NUCLEOTIDE SEQUENCE [LARGE SCALE GENOMIC DNA]</scope>
    <source>
        <strain evidence="1 2">F9-27</strain>
    </source>
</reference>
<proteinExistence type="predicted"/>
<organism evidence="1 2">
    <name type="scientific">Halonotius roseus</name>
    <dbReference type="NCBI Taxonomy" id="2511997"/>
    <lineage>
        <taxon>Archaea</taxon>
        <taxon>Methanobacteriati</taxon>
        <taxon>Methanobacteriota</taxon>
        <taxon>Stenosarchaea group</taxon>
        <taxon>Halobacteria</taxon>
        <taxon>Halobacteriales</taxon>
        <taxon>Haloferacaceae</taxon>
        <taxon>Halonotius</taxon>
    </lineage>
</organism>
<dbReference type="AlphaFoldDB" id="A0A544QRJ3"/>
<evidence type="ECO:0000313" key="1">
    <source>
        <dbReference type="EMBL" id="TQQ82042.1"/>
    </source>
</evidence>
<comment type="caution">
    <text evidence="1">The sequence shown here is derived from an EMBL/GenBank/DDBJ whole genome shotgun (WGS) entry which is preliminary data.</text>
</comment>
<name>A0A544QRJ3_9EURY</name>
<dbReference type="GO" id="GO:0006355">
    <property type="term" value="P:regulation of DNA-templated transcription"/>
    <property type="evidence" value="ECO:0007669"/>
    <property type="project" value="InterPro"/>
</dbReference>
<dbReference type="EMBL" id="SESI01000001">
    <property type="protein sequence ID" value="TQQ82042.1"/>
    <property type="molecule type" value="Genomic_DNA"/>
</dbReference>
<dbReference type="RefSeq" id="WP_142442694.1">
    <property type="nucleotide sequence ID" value="NZ_SESI01000001.1"/>
</dbReference>
<dbReference type="InterPro" id="IPR010985">
    <property type="entry name" value="Ribbon_hlx_hlx"/>
</dbReference>
<sequence>MSTEMTASDDSEDESVTRTTIKVDDAVWRRVRSEAIREDKKVSEQLEAILREYFEIDADDA</sequence>
<gene>
    <name evidence="1" type="ORF">EWF95_03625</name>
</gene>
<accession>A0A544QRJ3</accession>